<reference evidence="1" key="1">
    <citation type="submission" date="2023-03" db="EMBL/GenBank/DDBJ databases">
        <title>Massive genome expansion in bonnet fungi (Mycena s.s.) driven by repeated elements and novel gene families across ecological guilds.</title>
        <authorList>
            <consortium name="Lawrence Berkeley National Laboratory"/>
            <person name="Harder C.B."/>
            <person name="Miyauchi S."/>
            <person name="Viragh M."/>
            <person name="Kuo A."/>
            <person name="Thoen E."/>
            <person name="Andreopoulos B."/>
            <person name="Lu D."/>
            <person name="Skrede I."/>
            <person name="Drula E."/>
            <person name="Henrissat B."/>
            <person name="Morin E."/>
            <person name="Kohler A."/>
            <person name="Barry K."/>
            <person name="LaButti K."/>
            <person name="Morin E."/>
            <person name="Salamov A."/>
            <person name="Lipzen A."/>
            <person name="Mereny Z."/>
            <person name="Hegedus B."/>
            <person name="Baldrian P."/>
            <person name="Stursova M."/>
            <person name="Weitz H."/>
            <person name="Taylor A."/>
            <person name="Grigoriev I.V."/>
            <person name="Nagy L.G."/>
            <person name="Martin F."/>
            <person name="Kauserud H."/>
        </authorList>
    </citation>
    <scope>NUCLEOTIDE SEQUENCE</scope>
    <source>
        <strain evidence="1">CBHHK188m</strain>
    </source>
</reference>
<evidence type="ECO:0008006" key="3">
    <source>
        <dbReference type="Google" id="ProtNLM"/>
    </source>
</evidence>
<sequence length="392" mass="43601">MHRPQTSSMAPQAGYISSGPVFPPEITDSIICQLESSLPTLRVCALVCRDWLPASRNIAHKSLRLFPRHLNTFLKLADSPYNTYAGAVRVVSFVHCSEQESISSFFALFPQFRHLESIHVHNSLLGFSIPTLPHVHTIFLGGMVSSSSTIVSDLLLFLRSFPHLKNLTLDRLGSVQAGEIPAPDPVPLDSSMKLDSLSVAVDDTSQLVPCLILRYLSPLARSLTLAVGFAAVGFQSKHNIIECISDYLRYLGTHLKDLTLPSSSDPFLAQRLDLRMNTALESIRFTCGIHSRQCEPFNPRVSPDLLELLERCHLESLKEMTLDVDSMVAMREHNFARLDQLSRVLGLPCYAGVAQIKVQGMSEGVLRHSWDEFLAAIRVEFPDYADRCVFVG</sequence>
<proteinExistence type="predicted"/>
<protein>
    <recommendedName>
        <fullName evidence="3">F-box domain-containing protein</fullName>
    </recommendedName>
</protein>
<accession>A0AAD7N2P0</accession>
<organism evidence="1 2">
    <name type="scientific">Mycena maculata</name>
    <dbReference type="NCBI Taxonomy" id="230809"/>
    <lineage>
        <taxon>Eukaryota</taxon>
        <taxon>Fungi</taxon>
        <taxon>Dikarya</taxon>
        <taxon>Basidiomycota</taxon>
        <taxon>Agaricomycotina</taxon>
        <taxon>Agaricomycetes</taxon>
        <taxon>Agaricomycetidae</taxon>
        <taxon>Agaricales</taxon>
        <taxon>Marasmiineae</taxon>
        <taxon>Mycenaceae</taxon>
        <taxon>Mycena</taxon>
    </lineage>
</organism>
<dbReference type="AlphaFoldDB" id="A0AAD7N2P0"/>
<dbReference type="Proteomes" id="UP001215280">
    <property type="component" value="Unassembled WGS sequence"/>
</dbReference>
<evidence type="ECO:0000313" key="2">
    <source>
        <dbReference type="Proteomes" id="UP001215280"/>
    </source>
</evidence>
<keyword evidence="2" id="KW-1185">Reference proteome</keyword>
<comment type="caution">
    <text evidence="1">The sequence shown here is derived from an EMBL/GenBank/DDBJ whole genome shotgun (WGS) entry which is preliminary data.</text>
</comment>
<evidence type="ECO:0000313" key="1">
    <source>
        <dbReference type="EMBL" id="KAJ7743723.1"/>
    </source>
</evidence>
<gene>
    <name evidence="1" type="ORF">DFH07DRAFT_835453</name>
</gene>
<dbReference type="EMBL" id="JARJLG010000111">
    <property type="protein sequence ID" value="KAJ7743723.1"/>
    <property type="molecule type" value="Genomic_DNA"/>
</dbReference>
<name>A0AAD7N2P0_9AGAR</name>